<organism evidence="1 2">
    <name type="scientific">Noviherbaspirillum humi</name>
    <dbReference type="NCBI Taxonomy" id="1688639"/>
    <lineage>
        <taxon>Bacteria</taxon>
        <taxon>Pseudomonadati</taxon>
        <taxon>Pseudomonadota</taxon>
        <taxon>Betaproteobacteria</taxon>
        <taxon>Burkholderiales</taxon>
        <taxon>Oxalobacteraceae</taxon>
        <taxon>Noviherbaspirillum</taxon>
    </lineage>
</organism>
<protein>
    <recommendedName>
        <fullName evidence="3">Phytanoyl-CoA dioxygenase (PhyH)</fullName>
    </recommendedName>
</protein>
<accession>A0A239IXL5</accession>
<evidence type="ECO:0008006" key="3">
    <source>
        <dbReference type="Google" id="ProtNLM"/>
    </source>
</evidence>
<sequence>MIYIRPYHIQETRQQGFDFFNVPRVDYDALLDQLHFPVVWAYEDTLGVWLPAEADYDFINFLRPLPNTIRNDALPKGRFQQLCRMGLITPPRRTLAEMQEEARSHGIAIIRNLLHPDYCKSMLKSYYYRNEHLHDRWKDLEGIKRTSVNNMPLMRLIHQGTEGLVKAILGEDIKTSYSFASSYESGTTLPAHTDRPQCVYNISFLLGSDPCDARLSDWPFFIKHGELTNRVELEAGDGVLYSGVRDLHWRDMMPTKIAHTLGVFFHYVAGSFTGSLD</sequence>
<dbReference type="RefSeq" id="WP_143131313.1">
    <property type="nucleotide sequence ID" value="NZ_FZOT01000011.1"/>
</dbReference>
<dbReference type="Proteomes" id="UP000198284">
    <property type="component" value="Unassembled WGS sequence"/>
</dbReference>
<reference evidence="1 2" key="1">
    <citation type="submission" date="2017-06" db="EMBL/GenBank/DDBJ databases">
        <authorList>
            <person name="Kim H.J."/>
            <person name="Triplett B.A."/>
        </authorList>
    </citation>
    <scope>NUCLEOTIDE SEQUENCE [LARGE SCALE GENOMIC DNA]</scope>
    <source>
        <strain evidence="1 2">U15</strain>
    </source>
</reference>
<dbReference type="OrthoDB" id="5438043at2"/>
<keyword evidence="2" id="KW-1185">Reference proteome</keyword>
<evidence type="ECO:0000313" key="1">
    <source>
        <dbReference type="EMBL" id="SNS98516.1"/>
    </source>
</evidence>
<evidence type="ECO:0000313" key="2">
    <source>
        <dbReference type="Proteomes" id="UP000198284"/>
    </source>
</evidence>
<name>A0A239IXL5_9BURK</name>
<dbReference type="EMBL" id="FZOT01000011">
    <property type="protein sequence ID" value="SNS98516.1"/>
    <property type="molecule type" value="Genomic_DNA"/>
</dbReference>
<dbReference type="AlphaFoldDB" id="A0A239IXL5"/>
<proteinExistence type="predicted"/>
<gene>
    <name evidence="1" type="ORF">SAMN06265795_11124</name>
</gene>